<feature type="transmembrane region" description="Helical" evidence="1">
    <location>
        <begin position="72"/>
        <end position="94"/>
    </location>
</feature>
<accession>A0A4Y1QYB0</accession>
<organism evidence="2">
    <name type="scientific">Prunus dulcis</name>
    <name type="common">Almond</name>
    <name type="synonym">Amygdalus dulcis</name>
    <dbReference type="NCBI Taxonomy" id="3755"/>
    <lineage>
        <taxon>Eukaryota</taxon>
        <taxon>Viridiplantae</taxon>
        <taxon>Streptophyta</taxon>
        <taxon>Embryophyta</taxon>
        <taxon>Tracheophyta</taxon>
        <taxon>Spermatophyta</taxon>
        <taxon>Magnoliopsida</taxon>
        <taxon>eudicotyledons</taxon>
        <taxon>Gunneridae</taxon>
        <taxon>Pentapetalae</taxon>
        <taxon>rosids</taxon>
        <taxon>fabids</taxon>
        <taxon>Rosales</taxon>
        <taxon>Rosaceae</taxon>
        <taxon>Amygdaloideae</taxon>
        <taxon>Amygdaleae</taxon>
        <taxon>Prunus</taxon>
    </lineage>
</organism>
<proteinExistence type="predicted"/>
<dbReference type="EMBL" id="AP019298">
    <property type="protein sequence ID" value="BBG96822.1"/>
    <property type="molecule type" value="Genomic_DNA"/>
</dbReference>
<dbReference type="AlphaFoldDB" id="A0A4Y1QYB0"/>
<evidence type="ECO:0000256" key="1">
    <source>
        <dbReference type="SAM" id="Phobius"/>
    </source>
</evidence>
<reference evidence="2" key="1">
    <citation type="journal article" date="2019" name="Science">
        <title>Mutation of a bHLH transcription factor allowed almond domestication.</title>
        <authorList>
            <person name="Sanchez-Perez R."/>
            <person name="Pavan S."/>
            <person name="Mazzeo R."/>
            <person name="Moldovan C."/>
            <person name="Aiese Cigliano R."/>
            <person name="Del Cueto J."/>
            <person name="Ricciardi F."/>
            <person name="Lotti C."/>
            <person name="Ricciardi L."/>
            <person name="Dicenta F."/>
            <person name="Lopez-Marques R.L."/>
            <person name="Lindberg Moller B."/>
        </authorList>
    </citation>
    <scope>NUCLEOTIDE SEQUENCE</scope>
</reference>
<name>A0A4Y1QYB0_PRUDU</name>
<keyword evidence="1" id="KW-0472">Membrane</keyword>
<feature type="non-terminal residue" evidence="2">
    <location>
        <position position="1"/>
    </location>
</feature>
<feature type="transmembrane region" description="Helical" evidence="1">
    <location>
        <begin position="41"/>
        <end position="60"/>
    </location>
</feature>
<dbReference type="PANTHER" id="PTHR10556">
    <property type="entry name" value="3-OXO-5-ALPHA-STEROID 4-DEHYDROGENASE"/>
    <property type="match status" value="1"/>
</dbReference>
<protein>
    <submittedName>
        <fullName evidence="2">3-oxo-5-alpha-steroid 4-dehydrogenase family protein</fullName>
    </submittedName>
</protein>
<feature type="transmembrane region" description="Helical" evidence="1">
    <location>
        <begin position="173"/>
        <end position="195"/>
    </location>
</feature>
<keyword evidence="1" id="KW-0812">Transmembrane</keyword>
<dbReference type="InterPro" id="IPR039357">
    <property type="entry name" value="SRD5A/TECR"/>
</dbReference>
<feature type="transmembrane region" description="Helical" evidence="1">
    <location>
        <begin position="12"/>
        <end position="29"/>
    </location>
</feature>
<dbReference type="GO" id="GO:0016491">
    <property type="term" value="F:oxidoreductase activity"/>
    <property type="evidence" value="ECO:0007669"/>
    <property type="project" value="TreeGrafter"/>
</dbReference>
<keyword evidence="1" id="KW-1133">Transmembrane helix</keyword>
<sequence>KSRERNHNVDIYFPPPPSLFVTAMTVLFVHNYSGEMNLDVVLAISLSYFLSTTTVTYAQYLAQGFPEPSVDLKYLGCLLFLIGISGNFYHHYLLSKIRSRVTRIIRFPKADLWDFSYFSNSLCILVHHRVSFILDWKEPCYEKMFSFGDHIRHTYDHAKNLTFAFRKGIMPTFGANLTLICTILFGCSSHIGSFLRSLAVRDRT</sequence>
<gene>
    <name evidence="2" type="ORF">Prudu_005749</name>
</gene>
<dbReference type="PANTHER" id="PTHR10556:SF35">
    <property type="entry name" value="3-OXO-5-ALPHA-STEROID 4-DEHYDROGENASE FAMILY PROTEIN"/>
    <property type="match status" value="1"/>
</dbReference>
<evidence type="ECO:0000313" key="2">
    <source>
        <dbReference type="EMBL" id="BBG96822.1"/>
    </source>
</evidence>